<evidence type="ECO:0000256" key="1">
    <source>
        <dbReference type="ARBA" id="ARBA00004123"/>
    </source>
</evidence>
<dbReference type="GO" id="GO:0005634">
    <property type="term" value="C:nucleus"/>
    <property type="evidence" value="ECO:0007669"/>
    <property type="project" value="UniProtKB-SubCell"/>
</dbReference>
<dbReference type="InterPro" id="IPR008906">
    <property type="entry name" value="HATC_C_dom"/>
</dbReference>
<evidence type="ECO:0000259" key="6">
    <source>
        <dbReference type="Pfam" id="PF05699"/>
    </source>
</evidence>
<reference evidence="8" key="2">
    <citation type="submission" date="2015-01" db="EMBL/GenBank/DDBJ databases">
        <title>Evolutionary Origins and Diversification of the Mycorrhizal Mutualists.</title>
        <authorList>
            <consortium name="DOE Joint Genome Institute"/>
            <consortium name="Mycorrhizal Genomics Consortium"/>
            <person name="Kohler A."/>
            <person name="Kuo A."/>
            <person name="Nagy L.G."/>
            <person name="Floudas D."/>
            <person name="Copeland A."/>
            <person name="Barry K.W."/>
            <person name="Cichocki N."/>
            <person name="Veneault-Fourrey C."/>
            <person name="LaButti K."/>
            <person name="Lindquist E.A."/>
            <person name="Lipzen A."/>
            <person name="Lundell T."/>
            <person name="Morin E."/>
            <person name="Murat C."/>
            <person name="Riley R."/>
            <person name="Ohm R."/>
            <person name="Sun H."/>
            <person name="Tunlid A."/>
            <person name="Henrissat B."/>
            <person name="Grigoriev I.V."/>
            <person name="Hibbett D.S."/>
            <person name="Martin F."/>
        </authorList>
    </citation>
    <scope>NUCLEOTIDE SEQUENCE [LARGE SCALE GENOMIC DNA]</scope>
    <source>
        <strain evidence="8">441</strain>
    </source>
</reference>
<evidence type="ECO:0000313" key="8">
    <source>
        <dbReference type="Proteomes" id="UP000054018"/>
    </source>
</evidence>
<evidence type="ECO:0000256" key="5">
    <source>
        <dbReference type="ARBA" id="ARBA00023242"/>
    </source>
</evidence>
<dbReference type="EMBL" id="KN833750">
    <property type="protein sequence ID" value="KIK21603.1"/>
    <property type="molecule type" value="Genomic_DNA"/>
</dbReference>
<reference evidence="7 8" key="1">
    <citation type="submission" date="2014-04" db="EMBL/GenBank/DDBJ databases">
        <authorList>
            <consortium name="DOE Joint Genome Institute"/>
            <person name="Kuo A."/>
            <person name="Kohler A."/>
            <person name="Costa M.D."/>
            <person name="Nagy L.G."/>
            <person name="Floudas D."/>
            <person name="Copeland A."/>
            <person name="Barry K.W."/>
            <person name="Cichocki N."/>
            <person name="Veneault-Fourrey C."/>
            <person name="LaButti K."/>
            <person name="Lindquist E.A."/>
            <person name="Lipzen A."/>
            <person name="Lundell T."/>
            <person name="Morin E."/>
            <person name="Murat C."/>
            <person name="Sun H."/>
            <person name="Tunlid A."/>
            <person name="Henrissat B."/>
            <person name="Grigoriev I.V."/>
            <person name="Hibbett D.S."/>
            <person name="Martin F."/>
            <person name="Nordberg H.P."/>
            <person name="Cantor M.N."/>
            <person name="Hua S.X."/>
        </authorList>
    </citation>
    <scope>NUCLEOTIDE SEQUENCE [LARGE SCALE GENOMIC DNA]</scope>
    <source>
        <strain evidence="7 8">441</strain>
    </source>
</reference>
<organism evidence="7 8">
    <name type="scientific">Pisolithus microcarpus 441</name>
    <dbReference type="NCBI Taxonomy" id="765257"/>
    <lineage>
        <taxon>Eukaryota</taxon>
        <taxon>Fungi</taxon>
        <taxon>Dikarya</taxon>
        <taxon>Basidiomycota</taxon>
        <taxon>Agaricomycotina</taxon>
        <taxon>Agaricomycetes</taxon>
        <taxon>Agaricomycetidae</taxon>
        <taxon>Boletales</taxon>
        <taxon>Sclerodermatineae</taxon>
        <taxon>Pisolithaceae</taxon>
        <taxon>Pisolithus</taxon>
    </lineage>
</organism>
<evidence type="ECO:0000256" key="2">
    <source>
        <dbReference type="ARBA" id="ARBA00022723"/>
    </source>
</evidence>
<dbReference type="PANTHER" id="PTHR46481">
    <property type="entry name" value="ZINC FINGER BED DOMAIN-CONTAINING PROTEIN 4"/>
    <property type="match status" value="1"/>
</dbReference>
<accession>A0A0C9ZPB8</accession>
<dbReference type="Pfam" id="PF05699">
    <property type="entry name" value="Dimer_Tnp_hAT"/>
    <property type="match status" value="1"/>
</dbReference>
<name>A0A0C9ZPB8_9AGAM</name>
<keyword evidence="2" id="KW-0479">Metal-binding</keyword>
<evidence type="ECO:0000313" key="7">
    <source>
        <dbReference type="EMBL" id="KIK21603.1"/>
    </source>
</evidence>
<sequence length="213" mass="23615">MGQHAHEALLQMKEYRVHVVGTNSAVDAPEAPHAVEPCKKACNQRSLAARYGITTSESGGHPIAKTVRTIQEELDGYLTTEVQEGTDPIHFWQASRTLYPTLFHIAMDYLLIQASSVPCECAFSSSGETMTKRQNRISMVLMEALQMTKFFLKKECLDFMAGWVTSQHDMQQEINGDILAKAVDTHLSREDLTQVVDDIMVAIAGDEGNGVEL</sequence>
<dbReference type="InterPro" id="IPR012337">
    <property type="entry name" value="RNaseH-like_sf"/>
</dbReference>
<evidence type="ECO:0000256" key="3">
    <source>
        <dbReference type="ARBA" id="ARBA00022771"/>
    </source>
</evidence>
<keyword evidence="3" id="KW-0863">Zinc-finger</keyword>
<dbReference type="AlphaFoldDB" id="A0A0C9ZPB8"/>
<dbReference type="OrthoDB" id="2684990at2759"/>
<keyword evidence="8" id="KW-1185">Reference proteome</keyword>
<dbReference type="SUPFAM" id="SSF53098">
    <property type="entry name" value="Ribonuclease H-like"/>
    <property type="match status" value="1"/>
</dbReference>
<dbReference type="Proteomes" id="UP000054018">
    <property type="component" value="Unassembled WGS sequence"/>
</dbReference>
<dbReference type="GO" id="GO:0008270">
    <property type="term" value="F:zinc ion binding"/>
    <property type="evidence" value="ECO:0007669"/>
    <property type="project" value="UniProtKB-KW"/>
</dbReference>
<keyword evidence="4" id="KW-0862">Zinc</keyword>
<keyword evidence="5" id="KW-0539">Nucleus</keyword>
<dbReference type="PANTHER" id="PTHR46481:SF10">
    <property type="entry name" value="ZINC FINGER BED DOMAIN-CONTAINING PROTEIN 39"/>
    <property type="match status" value="1"/>
</dbReference>
<protein>
    <recommendedName>
        <fullName evidence="6">HAT C-terminal dimerisation domain-containing protein</fullName>
    </recommendedName>
</protein>
<gene>
    <name evidence="7" type="ORF">PISMIDRAFT_12225</name>
</gene>
<dbReference type="InterPro" id="IPR052035">
    <property type="entry name" value="ZnF_BED_domain_contain"/>
</dbReference>
<dbReference type="GO" id="GO:0046983">
    <property type="term" value="F:protein dimerization activity"/>
    <property type="evidence" value="ECO:0007669"/>
    <property type="project" value="InterPro"/>
</dbReference>
<feature type="domain" description="HAT C-terminal dimerisation" evidence="6">
    <location>
        <begin position="73"/>
        <end position="149"/>
    </location>
</feature>
<evidence type="ECO:0000256" key="4">
    <source>
        <dbReference type="ARBA" id="ARBA00022833"/>
    </source>
</evidence>
<comment type="subcellular location">
    <subcellularLocation>
        <location evidence="1">Nucleus</location>
    </subcellularLocation>
</comment>
<proteinExistence type="predicted"/>
<dbReference type="HOGENOM" id="CLU_009123_6_1_1"/>